<gene>
    <name evidence="1" type="ORF">V6N11_031649</name>
</gene>
<keyword evidence="2" id="KW-1185">Reference proteome</keyword>
<dbReference type="Proteomes" id="UP001396334">
    <property type="component" value="Unassembled WGS sequence"/>
</dbReference>
<comment type="caution">
    <text evidence="1">The sequence shown here is derived from an EMBL/GenBank/DDBJ whole genome shotgun (WGS) entry which is preliminary data.</text>
</comment>
<proteinExistence type="predicted"/>
<dbReference type="EMBL" id="JBBPBN010000010">
    <property type="protein sequence ID" value="KAK9030219.1"/>
    <property type="molecule type" value="Genomic_DNA"/>
</dbReference>
<name>A0ABR2SZ18_9ROSI</name>
<sequence length="149" mass="15145">MTDGGGIEIEDGGGICKIVVDDGDGIEVVDGDGIGEIIVIDRGGIEVGDGGGIGEIVVIDGGGIGEIVVNDRDGIEVVDRCGNGDRAAEENEPDDDDALAQSVEDDVPTLNRTLSFGEATPVTEEGGKGNTPLLTLTCLAEELHTVGKE</sequence>
<accession>A0ABR2SZ18</accession>
<protein>
    <submittedName>
        <fullName evidence="1">Uncharacterized protein</fullName>
    </submittedName>
</protein>
<evidence type="ECO:0000313" key="1">
    <source>
        <dbReference type="EMBL" id="KAK9030219.1"/>
    </source>
</evidence>
<evidence type="ECO:0000313" key="2">
    <source>
        <dbReference type="Proteomes" id="UP001396334"/>
    </source>
</evidence>
<reference evidence="1 2" key="1">
    <citation type="journal article" date="2024" name="G3 (Bethesda)">
        <title>Genome assembly of Hibiscus sabdariffa L. provides insights into metabolisms of medicinal natural products.</title>
        <authorList>
            <person name="Kim T."/>
        </authorList>
    </citation>
    <scope>NUCLEOTIDE SEQUENCE [LARGE SCALE GENOMIC DNA]</scope>
    <source>
        <strain evidence="1">TK-2024</strain>
        <tissue evidence="1">Old leaves</tissue>
    </source>
</reference>
<organism evidence="1 2">
    <name type="scientific">Hibiscus sabdariffa</name>
    <name type="common">roselle</name>
    <dbReference type="NCBI Taxonomy" id="183260"/>
    <lineage>
        <taxon>Eukaryota</taxon>
        <taxon>Viridiplantae</taxon>
        <taxon>Streptophyta</taxon>
        <taxon>Embryophyta</taxon>
        <taxon>Tracheophyta</taxon>
        <taxon>Spermatophyta</taxon>
        <taxon>Magnoliopsida</taxon>
        <taxon>eudicotyledons</taxon>
        <taxon>Gunneridae</taxon>
        <taxon>Pentapetalae</taxon>
        <taxon>rosids</taxon>
        <taxon>malvids</taxon>
        <taxon>Malvales</taxon>
        <taxon>Malvaceae</taxon>
        <taxon>Malvoideae</taxon>
        <taxon>Hibiscus</taxon>
    </lineage>
</organism>